<dbReference type="InterPro" id="IPR033557">
    <property type="entry name" value="CIMAP2"/>
</dbReference>
<dbReference type="PANTHER" id="PTHR34914:SF1">
    <property type="entry name" value="LYMPHOCYTE EXPANSION MOLECULE"/>
    <property type="match status" value="1"/>
</dbReference>
<evidence type="ECO:0000313" key="2">
    <source>
        <dbReference type="RefSeq" id="XP_054835342.1"/>
    </source>
</evidence>
<dbReference type="AlphaFoldDB" id="A0AA97JBS4"/>
<gene>
    <name evidence="2" type="primary">LEXM</name>
</gene>
<organism evidence="1 2">
    <name type="scientific">Eublepharis macularius</name>
    <name type="common">Leopard gecko</name>
    <name type="synonym">Cyrtodactylus macularius</name>
    <dbReference type="NCBI Taxonomy" id="481883"/>
    <lineage>
        <taxon>Eukaryota</taxon>
        <taxon>Metazoa</taxon>
        <taxon>Chordata</taxon>
        <taxon>Craniata</taxon>
        <taxon>Vertebrata</taxon>
        <taxon>Euteleostomi</taxon>
        <taxon>Lepidosauria</taxon>
        <taxon>Squamata</taxon>
        <taxon>Bifurcata</taxon>
        <taxon>Gekkota</taxon>
        <taxon>Eublepharidae</taxon>
        <taxon>Eublepharinae</taxon>
        <taxon>Eublepharis</taxon>
    </lineage>
</organism>
<accession>A0AA97JBS4</accession>
<dbReference type="GeneID" id="129329766"/>
<dbReference type="CTD" id="163747"/>
<name>A0AA97JBS4_EUBMA</name>
<dbReference type="InterPro" id="IPR010736">
    <property type="entry name" value="SHIPPO-rpt"/>
</dbReference>
<proteinExistence type="predicted"/>
<evidence type="ECO:0000313" key="1">
    <source>
        <dbReference type="Proteomes" id="UP001190640"/>
    </source>
</evidence>
<dbReference type="Pfam" id="PF07004">
    <property type="entry name" value="SHIPPO-rpt"/>
    <property type="match status" value="1"/>
</dbReference>
<dbReference type="Proteomes" id="UP001190640">
    <property type="component" value="Chromosome 5"/>
</dbReference>
<reference evidence="2" key="1">
    <citation type="submission" date="2025-08" db="UniProtKB">
        <authorList>
            <consortium name="RefSeq"/>
        </authorList>
    </citation>
    <scope>IDENTIFICATION</scope>
    <source>
        <tissue evidence="2">Blood</tissue>
    </source>
</reference>
<dbReference type="KEGG" id="emc:129329766"/>
<dbReference type="PANTHER" id="PTHR34914">
    <property type="entry name" value="LYMPHOCYTE EXPANSION MOLECULE"/>
    <property type="match status" value="1"/>
</dbReference>
<sequence>MEPKGFVGAPFGSQAARFDVSAVYPKVKKPSTFLQAPYCKSVCSELNRRLGPGTYNVDCGGFSSSALQKLSFSSWAKAQEATRLTQMPHFNFKEICKKGKLLKQKLGPGTYNYTDFLELLKSRPCSIKGACDTGEVRFKDRIKECYPGPGTYGNPYTRLEEKEKHAVTALGIMDSKTTKCFTFPNMGSGLGPGSYNLKNGMDEMLKRVVSTRGPYDTFTGDRSKPIICGHHAVEKYTIELGKGRIKSFLEELETKEKKKHGLFSRLARNPGCPSERIFWATVNQCPRTAFIAGPGSYDLKPIKRSEFETQPPFWIGAKRFDRKAYRLFFGNANPVGVGRYDVTKHEKYPKTIRYRSLYTNEAQRYLSNLEKDKCLQERITPVNKGQQVSESLLLPETNYS</sequence>
<keyword evidence="1" id="KW-1185">Reference proteome</keyword>
<protein>
    <submittedName>
        <fullName evidence="2">Lymphocyte expansion molecule</fullName>
    </submittedName>
</protein>
<dbReference type="RefSeq" id="XP_054835342.1">
    <property type="nucleotide sequence ID" value="XM_054979367.1"/>
</dbReference>